<proteinExistence type="predicted"/>
<evidence type="ECO:0000256" key="1">
    <source>
        <dbReference type="ARBA" id="ARBA00022679"/>
    </source>
</evidence>
<reference evidence="2 3" key="1">
    <citation type="submission" date="2020-05" db="EMBL/GenBank/DDBJ databases">
        <title>Complete genome of Desulfobulbus oligotrophicus.</title>
        <authorList>
            <person name="Podar M."/>
        </authorList>
    </citation>
    <scope>NUCLEOTIDE SEQUENCE [LARGE SCALE GENOMIC DNA]</scope>
    <source>
        <strain evidence="2 3">Prop6</strain>
    </source>
</reference>
<protein>
    <submittedName>
        <fullName evidence="2">CoA transferase</fullName>
    </submittedName>
</protein>
<dbReference type="InterPro" id="IPR050483">
    <property type="entry name" value="CoA-transferase_III_domain"/>
</dbReference>
<accession>A0A7T5VAP2</accession>
<keyword evidence="3" id="KW-1185">Reference proteome</keyword>
<dbReference type="InterPro" id="IPR023606">
    <property type="entry name" value="CoA-Trfase_III_dom_1_sf"/>
</dbReference>
<dbReference type="AlphaFoldDB" id="A0A7T5VAP2"/>
<keyword evidence="1 2" id="KW-0808">Transferase</keyword>
<name>A0A7T5VAP2_9BACT</name>
<dbReference type="Gene3D" id="3.30.1540.10">
    <property type="entry name" value="formyl-coa transferase, domain 3"/>
    <property type="match status" value="1"/>
</dbReference>
<dbReference type="InterPro" id="IPR044855">
    <property type="entry name" value="CoA-Trfase_III_dom3_sf"/>
</dbReference>
<dbReference type="RefSeq" id="WP_199263243.1">
    <property type="nucleotide sequence ID" value="NZ_CP054140.1"/>
</dbReference>
<sequence length="410" mass="45050">MSDHNSDAVVQSLPLSGIRVLELGHNIMGPACGLILADLGAEVYKIERPGKGDDTRWLEGFGAGFFTCFNRNKKSLGIDLKQERGKELLLRLVEQVDVLIENFAPGTVERLGIGSEVCRLRNPQLIFCSLKGFMPGPYAHRLALDEVVQMMGGLAYMTGPSGRPMRAGASVTDILSGSFGVIGILTALLERRRTGRGQEVQATLFESVAFLMAQHMAGAGVTGDAPPPMPEREKTWAVYELFGTSDGHQVFIGITSDRHWQRFCKVFGFSDWAEDPRLATNEGRVAAGLWFFTELKRRLLQLTKNELITMAEQAQIPFAPVNQPIDLWDDPHLNQSHGLVSTTTMTGDVVRLPKLPLRLQGHSFPLRIQPPSVGQGGGDLLSLIRLTVEEMDELTTAGIVDFLPSPPRHE</sequence>
<dbReference type="KEGG" id="dog:HP555_00310"/>
<dbReference type="SUPFAM" id="SSF89796">
    <property type="entry name" value="CoA-transferase family III (CaiB/BaiF)"/>
    <property type="match status" value="1"/>
</dbReference>
<gene>
    <name evidence="2" type="ORF">HP555_00310</name>
</gene>
<evidence type="ECO:0000313" key="3">
    <source>
        <dbReference type="Proteomes" id="UP000596092"/>
    </source>
</evidence>
<dbReference type="PANTHER" id="PTHR48207">
    <property type="entry name" value="SUCCINATE--HYDROXYMETHYLGLUTARATE COA-TRANSFERASE"/>
    <property type="match status" value="1"/>
</dbReference>
<dbReference type="EMBL" id="CP054140">
    <property type="protein sequence ID" value="QQG64409.1"/>
    <property type="molecule type" value="Genomic_DNA"/>
</dbReference>
<dbReference type="GO" id="GO:0008410">
    <property type="term" value="F:CoA-transferase activity"/>
    <property type="evidence" value="ECO:0007669"/>
    <property type="project" value="TreeGrafter"/>
</dbReference>
<evidence type="ECO:0000313" key="2">
    <source>
        <dbReference type="EMBL" id="QQG64409.1"/>
    </source>
</evidence>
<dbReference type="Pfam" id="PF02515">
    <property type="entry name" value="CoA_transf_3"/>
    <property type="match status" value="1"/>
</dbReference>
<dbReference type="PANTHER" id="PTHR48207:SF3">
    <property type="entry name" value="SUCCINATE--HYDROXYMETHYLGLUTARATE COA-TRANSFERASE"/>
    <property type="match status" value="1"/>
</dbReference>
<dbReference type="Proteomes" id="UP000596092">
    <property type="component" value="Chromosome"/>
</dbReference>
<organism evidence="2 3">
    <name type="scientific">Desulfobulbus oligotrophicus</name>
    <dbReference type="NCBI Taxonomy" id="1909699"/>
    <lineage>
        <taxon>Bacteria</taxon>
        <taxon>Pseudomonadati</taxon>
        <taxon>Thermodesulfobacteriota</taxon>
        <taxon>Desulfobulbia</taxon>
        <taxon>Desulfobulbales</taxon>
        <taxon>Desulfobulbaceae</taxon>
        <taxon>Desulfobulbus</taxon>
    </lineage>
</organism>
<dbReference type="InterPro" id="IPR003673">
    <property type="entry name" value="CoA-Trfase_fam_III"/>
</dbReference>
<dbReference type="Gene3D" id="3.40.50.10540">
    <property type="entry name" value="Crotonobetainyl-coa:carnitine coa-transferase, domain 1"/>
    <property type="match status" value="1"/>
</dbReference>